<comment type="subcellular location">
    <subcellularLocation>
        <location evidence="1">Membrane</location>
        <topology evidence="1">Multi-pass membrane protein</topology>
    </subcellularLocation>
</comment>
<dbReference type="Pfam" id="PF13506">
    <property type="entry name" value="Glyco_transf_21"/>
    <property type="match status" value="2"/>
</dbReference>
<dbReference type="Gene3D" id="3.90.550.10">
    <property type="entry name" value="Spore Coat Polysaccharide Biosynthesis Protein SpsA, Chain A"/>
    <property type="match status" value="1"/>
</dbReference>
<feature type="transmembrane region" description="Helical" evidence="15">
    <location>
        <begin position="456"/>
        <end position="476"/>
    </location>
</feature>
<keyword evidence="11 15" id="KW-0472">Membrane</keyword>
<keyword evidence="17" id="KW-1185">Reference proteome</keyword>
<gene>
    <name evidence="16" type="ORF">Tdes44962_MAKER01571</name>
</gene>
<evidence type="ECO:0000256" key="15">
    <source>
        <dbReference type="SAM" id="Phobius"/>
    </source>
</evidence>
<proteinExistence type="inferred from homology"/>
<evidence type="ECO:0000256" key="7">
    <source>
        <dbReference type="ARBA" id="ARBA00022676"/>
    </source>
</evidence>
<evidence type="ECO:0000256" key="1">
    <source>
        <dbReference type="ARBA" id="ARBA00004141"/>
    </source>
</evidence>
<evidence type="ECO:0000313" key="16">
    <source>
        <dbReference type="EMBL" id="KAH9842193.1"/>
    </source>
</evidence>
<evidence type="ECO:0000256" key="12">
    <source>
        <dbReference type="ARBA" id="ARBA00031017"/>
    </source>
</evidence>
<evidence type="ECO:0000256" key="10">
    <source>
        <dbReference type="ARBA" id="ARBA00022989"/>
    </source>
</evidence>
<evidence type="ECO:0000313" key="17">
    <source>
        <dbReference type="Proteomes" id="UP001138500"/>
    </source>
</evidence>
<evidence type="ECO:0000256" key="5">
    <source>
        <dbReference type="ARBA" id="ARBA00012699"/>
    </source>
</evidence>
<dbReference type="OrthoDB" id="1483400at2759"/>
<keyword evidence="9 15" id="KW-0812">Transmembrane</keyword>
<evidence type="ECO:0000256" key="8">
    <source>
        <dbReference type="ARBA" id="ARBA00022679"/>
    </source>
</evidence>
<dbReference type="GO" id="GO:0006679">
    <property type="term" value="P:glucosylceramide biosynthetic process"/>
    <property type="evidence" value="ECO:0007669"/>
    <property type="project" value="TreeGrafter"/>
</dbReference>
<keyword evidence="8" id="KW-0808">Transferase</keyword>
<protein>
    <recommendedName>
        <fullName evidence="6">Ceramide glucosyltransferase</fullName>
        <ecNumber evidence="5">2.4.1.80</ecNumber>
    </recommendedName>
    <alternativeName>
        <fullName evidence="13">Glucosylceramide synthase</fullName>
    </alternativeName>
    <alternativeName>
        <fullName evidence="14">UDP-glucose ceramide glucosyltransferase</fullName>
    </alternativeName>
    <alternativeName>
        <fullName evidence="12">UDP-glucose:N-acylsphingosine D-glucosyltransferase</fullName>
    </alternativeName>
</protein>
<reference evidence="16 17" key="2">
    <citation type="journal article" date="2021" name="Curr. Genet.">
        <title>Genetic response to nitrogen starvation in the aggressive Eucalyptus foliar pathogen Teratosphaeria destructans.</title>
        <authorList>
            <person name="Havenga M."/>
            <person name="Wingfield B.D."/>
            <person name="Wingfield M.J."/>
            <person name="Dreyer L.L."/>
            <person name="Roets F."/>
            <person name="Aylward J."/>
        </authorList>
    </citation>
    <scope>NUCLEOTIDE SEQUENCE [LARGE SCALE GENOMIC DNA]</scope>
    <source>
        <strain evidence="16">CMW44962</strain>
    </source>
</reference>
<dbReference type="AlphaFoldDB" id="A0A9W7SYN0"/>
<evidence type="ECO:0000256" key="4">
    <source>
        <dbReference type="ARBA" id="ARBA00006739"/>
    </source>
</evidence>
<comment type="pathway">
    <text evidence="2">Lipid metabolism; sphingolipid metabolism.</text>
</comment>
<evidence type="ECO:0000256" key="9">
    <source>
        <dbReference type="ARBA" id="ARBA00022692"/>
    </source>
</evidence>
<comment type="similarity">
    <text evidence="4">Belongs to the glycosyltransferase 2 family.</text>
</comment>
<dbReference type="SUPFAM" id="SSF53448">
    <property type="entry name" value="Nucleotide-diphospho-sugar transferases"/>
    <property type="match status" value="1"/>
</dbReference>
<reference evidence="16 17" key="1">
    <citation type="journal article" date="2018" name="IMA Fungus">
        <title>IMA Genome-F 10: Nine draft genome sequences of Claviceps purpurea s.lat., including C. arundinis, C. humidiphila, and C. cf. spartinae, pseudomolecules for the pitch canker pathogen Fusarium circinatum, draft genome of Davidsoniella eucalypti, Grosmannia galeiformis, Quambalaria eucalypti, and Teratosphaeria destructans.</title>
        <authorList>
            <person name="Wingfield B.D."/>
            <person name="Liu M."/>
            <person name="Nguyen H.D."/>
            <person name="Lane F.A."/>
            <person name="Morgan S.W."/>
            <person name="De Vos L."/>
            <person name="Wilken P.M."/>
            <person name="Duong T.A."/>
            <person name="Aylward J."/>
            <person name="Coetzee M.P."/>
            <person name="Dadej K."/>
            <person name="De Beer Z.W."/>
            <person name="Findlay W."/>
            <person name="Havenga M."/>
            <person name="Kolarik M."/>
            <person name="Menzies J.G."/>
            <person name="Naidoo K."/>
            <person name="Pochopski O."/>
            <person name="Shoukouhi P."/>
            <person name="Santana Q.C."/>
            <person name="Seifert K.A."/>
            <person name="Soal N."/>
            <person name="Steenkamp E.T."/>
            <person name="Tatham C.T."/>
            <person name="van der Nest M.A."/>
            <person name="Wingfield M.J."/>
        </authorList>
    </citation>
    <scope>NUCLEOTIDE SEQUENCE [LARGE SCALE GENOMIC DNA]</scope>
    <source>
        <strain evidence="16">CMW44962</strain>
    </source>
</reference>
<dbReference type="GO" id="GO:0016020">
    <property type="term" value="C:membrane"/>
    <property type="evidence" value="ECO:0007669"/>
    <property type="project" value="UniProtKB-SubCell"/>
</dbReference>
<comment type="pathway">
    <text evidence="3">Sphingolipid metabolism.</text>
</comment>
<comment type="caution">
    <text evidence="16">The sequence shown here is derived from an EMBL/GenBank/DDBJ whole genome shotgun (WGS) entry which is preliminary data.</text>
</comment>
<organism evidence="16 17">
    <name type="scientific">Teratosphaeria destructans</name>
    <dbReference type="NCBI Taxonomy" id="418781"/>
    <lineage>
        <taxon>Eukaryota</taxon>
        <taxon>Fungi</taxon>
        <taxon>Dikarya</taxon>
        <taxon>Ascomycota</taxon>
        <taxon>Pezizomycotina</taxon>
        <taxon>Dothideomycetes</taxon>
        <taxon>Dothideomycetidae</taxon>
        <taxon>Mycosphaerellales</taxon>
        <taxon>Teratosphaeriaceae</taxon>
        <taxon>Teratosphaeria</taxon>
    </lineage>
</organism>
<evidence type="ECO:0000256" key="6">
    <source>
        <dbReference type="ARBA" id="ARBA00019988"/>
    </source>
</evidence>
<dbReference type="Proteomes" id="UP001138500">
    <property type="component" value="Unassembled WGS sequence"/>
</dbReference>
<dbReference type="EMBL" id="RIBY02000446">
    <property type="protein sequence ID" value="KAH9842193.1"/>
    <property type="molecule type" value="Genomic_DNA"/>
</dbReference>
<sequence>MRSAGAGGEALAPGASGHDLFIASVASALCLIWYLTVAVVSVTGFTQIWRHYSKACQPTSLPREAPHVTVIRPIKGLEPYLYECLASTIRQTYPADNLHIRFCISNLDEPSLPILKRLVDDFPRHDVQILIEAEDEALVSHALDLGPNPKIRNMSRAYREAPDDIVWIIDCNIWVAKGTLGRMVAKLEGQGTKYRNKFVHQLPLVVDTEGSTIQDETSGLIDPDYSHLSTARPDHERTSWTIGGGRIEECFMSSAHPKFYVAINTVAIAPCIIGKSTMFRKSHLNSLTNDQGIDYFSQNICEDHLIGDLLWKQRIPEEEAGAKWGKHALCFGDLAVQPMANMSVREYWSRRVRWLRVRKFTVTLATFVEPGTESFLCSLYGAYAFTTLHALRQTFGIPPTWSGFAAFWLLSVTVWCFMDWILYNKLHSAASIEADSDTPSFARPPRGGRRRPFGEWFLSWVGREALALPIWIWAFWLGTTVEWRGKRFWVGLDMKVHEIENSLDGAAVMNGHGKARNE</sequence>
<name>A0A9W7SYN0_9PEZI</name>
<dbReference type="InterPro" id="IPR029044">
    <property type="entry name" value="Nucleotide-diphossugar_trans"/>
</dbReference>
<feature type="transmembrane region" description="Helical" evidence="15">
    <location>
        <begin position="403"/>
        <end position="423"/>
    </location>
</feature>
<accession>A0A9W7SYN0</accession>
<dbReference type="EC" id="2.4.1.80" evidence="5"/>
<dbReference type="PANTHER" id="PTHR12726">
    <property type="entry name" value="CERAMIDE GLUCOSYLTRANSFERASE"/>
    <property type="match status" value="1"/>
</dbReference>
<keyword evidence="10 15" id="KW-1133">Transmembrane helix</keyword>
<dbReference type="PANTHER" id="PTHR12726:SF0">
    <property type="entry name" value="CERAMIDE GLUCOSYLTRANSFERASE"/>
    <property type="match status" value="1"/>
</dbReference>
<evidence type="ECO:0000256" key="11">
    <source>
        <dbReference type="ARBA" id="ARBA00023136"/>
    </source>
</evidence>
<evidence type="ECO:0000256" key="2">
    <source>
        <dbReference type="ARBA" id="ARBA00004760"/>
    </source>
</evidence>
<evidence type="ECO:0000256" key="14">
    <source>
        <dbReference type="ARBA" id="ARBA00032575"/>
    </source>
</evidence>
<keyword evidence="7" id="KW-0328">Glycosyltransferase</keyword>
<dbReference type="InterPro" id="IPR025993">
    <property type="entry name" value="Ceramide_glucosylTrfase"/>
</dbReference>
<dbReference type="GO" id="GO:0008120">
    <property type="term" value="F:ceramide glucosyltransferase activity"/>
    <property type="evidence" value="ECO:0007669"/>
    <property type="project" value="UniProtKB-EC"/>
</dbReference>
<evidence type="ECO:0000256" key="3">
    <source>
        <dbReference type="ARBA" id="ARBA00004991"/>
    </source>
</evidence>
<feature type="transmembrane region" description="Helical" evidence="15">
    <location>
        <begin position="20"/>
        <end position="45"/>
    </location>
</feature>
<evidence type="ECO:0000256" key="13">
    <source>
        <dbReference type="ARBA" id="ARBA00031543"/>
    </source>
</evidence>